<dbReference type="OrthoDB" id="10547734at2759"/>
<proteinExistence type="predicted"/>
<dbReference type="AlphaFoldDB" id="A0A9P6GXH8"/>
<evidence type="ECO:0000313" key="1">
    <source>
        <dbReference type="EMBL" id="KAF9762572.1"/>
    </source>
</evidence>
<accession>A0A9P6GXH8</accession>
<keyword evidence="2" id="KW-1185">Reference proteome</keyword>
<reference evidence="1 2" key="1">
    <citation type="journal article" date="2020" name="Genome Biol. Evol.">
        <title>Comparative genomics of strictly vertically transmitted, feminizing microsporidia endosymbionts of amphipod crustaceans.</title>
        <authorList>
            <person name="Cormier A."/>
            <person name="Chebbi M.A."/>
            <person name="Giraud I."/>
            <person name="Wattier R."/>
            <person name="Teixeira M."/>
            <person name="Gilbert C."/>
            <person name="Rigaud T."/>
            <person name="Cordaux R."/>
        </authorList>
    </citation>
    <scope>NUCLEOTIDE SEQUENCE [LARGE SCALE GENOMIC DNA]</scope>
    <source>
        <strain evidence="1 2">Ou3-Ou53</strain>
    </source>
</reference>
<evidence type="ECO:0000313" key="2">
    <source>
        <dbReference type="Proteomes" id="UP000740883"/>
    </source>
</evidence>
<name>A0A9P6GXH8_9MICR</name>
<dbReference type="Pfam" id="PF13975">
    <property type="entry name" value="gag-asp_proteas"/>
    <property type="match status" value="1"/>
</dbReference>
<dbReference type="Proteomes" id="UP000740883">
    <property type="component" value="Unassembled WGS sequence"/>
</dbReference>
<gene>
    <name evidence="1" type="ORF">NGRA_1915</name>
</gene>
<dbReference type="EMBL" id="SBJO01000154">
    <property type="protein sequence ID" value="KAF9762572.1"/>
    <property type="molecule type" value="Genomic_DNA"/>
</dbReference>
<dbReference type="CDD" id="cd00303">
    <property type="entry name" value="retropepsin_like"/>
    <property type="match status" value="1"/>
</dbReference>
<sequence>MPTINSLNKDISSYGLDMDYVKLNNITVPAVFDSGACESVITSKLMKRLGNFKCMDTNNMFKFIDGSAVKVTRMVDLSIDYKGKRANERFNIVNNKHDETLLLGNSLTKNNKREKIGASRMYNKHGKSSSGELEQTY</sequence>
<dbReference type="InterPro" id="IPR021109">
    <property type="entry name" value="Peptidase_aspartic_dom_sf"/>
</dbReference>
<dbReference type="SUPFAM" id="SSF50630">
    <property type="entry name" value="Acid proteases"/>
    <property type="match status" value="1"/>
</dbReference>
<comment type="caution">
    <text evidence="1">The sequence shown here is derived from an EMBL/GenBank/DDBJ whole genome shotgun (WGS) entry which is preliminary data.</text>
</comment>
<dbReference type="Gene3D" id="2.40.70.10">
    <property type="entry name" value="Acid Proteases"/>
    <property type="match status" value="1"/>
</dbReference>
<protein>
    <submittedName>
        <fullName evidence="1">Uncharacterized protein</fullName>
    </submittedName>
</protein>
<organism evidence="1 2">
    <name type="scientific">Nosema granulosis</name>
    <dbReference type="NCBI Taxonomy" id="83296"/>
    <lineage>
        <taxon>Eukaryota</taxon>
        <taxon>Fungi</taxon>
        <taxon>Fungi incertae sedis</taxon>
        <taxon>Microsporidia</taxon>
        <taxon>Nosematidae</taxon>
        <taxon>Nosema</taxon>
    </lineage>
</organism>